<dbReference type="GO" id="GO:0003677">
    <property type="term" value="F:DNA binding"/>
    <property type="evidence" value="ECO:0007669"/>
    <property type="project" value="UniProtKB-KW"/>
</dbReference>
<dbReference type="Pfam" id="PF08011">
    <property type="entry name" value="PDDEXK_9"/>
    <property type="match status" value="1"/>
</dbReference>
<dbReference type="PROSITE" id="PS51063">
    <property type="entry name" value="HTH_CRP_2"/>
    <property type="match status" value="1"/>
</dbReference>
<dbReference type="GO" id="GO:0006355">
    <property type="term" value="P:regulation of DNA-templated transcription"/>
    <property type="evidence" value="ECO:0007669"/>
    <property type="project" value="InterPro"/>
</dbReference>
<dbReference type="Pfam" id="PF00027">
    <property type="entry name" value="cNMP_binding"/>
    <property type="match status" value="1"/>
</dbReference>
<dbReference type="InterPro" id="IPR036390">
    <property type="entry name" value="WH_DNA-bd_sf"/>
</dbReference>
<dbReference type="PANTHER" id="PTHR34825">
    <property type="entry name" value="CONSERVED PROTEIN, WITH A WEAK D-GALACTARATE DEHYDRATASE/ALTRONATE HYDROLASE DOMAIN"/>
    <property type="match status" value="1"/>
</dbReference>
<dbReference type="EMBL" id="JACHEX010000003">
    <property type="protein sequence ID" value="MBB6062834.1"/>
    <property type="molecule type" value="Genomic_DNA"/>
</dbReference>
<keyword evidence="2" id="KW-0238">DNA-binding</keyword>
<evidence type="ECO:0000256" key="1">
    <source>
        <dbReference type="ARBA" id="ARBA00023015"/>
    </source>
</evidence>
<dbReference type="SUPFAM" id="SSF46785">
    <property type="entry name" value="Winged helix' DNA-binding domain"/>
    <property type="match status" value="1"/>
</dbReference>
<dbReference type="InterPro" id="IPR018490">
    <property type="entry name" value="cNMP-bd_dom_sf"/>
</dbReference>
<evidence type="ECO:0000256" key="3">
    <source>
        <dbReference type="ARBA" id="ARBA00023163"/>
    </source>
</evidence>
<dbReference type="SUPFAM" id="SSF52540">
    <property type="entry name" value="P-loop containing nucleoside triphosphate hydrolases"/>
    <property type="match status" value="1"/>
</dbReference>
<keyword evidence="1" id="KW-0805">Transcription regulation</keyword>
<dbReference type="AlphaFoldDB" id="A0A841GNT7"/>
<comment type="caution">
    <text evidence="6">The sequence shown here is derived from an EMBL/GenBank/DDBJ whole genome shotgun (WGS) entry which is preliminary data.</text>
</comment>
<dbReference type="SMART" id="SM00100">
    <property type="entry name" value="cNMP"/>
    <property type="match status" value="1"/>
</dbReference>
<dbReference type="Pfam" id="PF09820">
    <property type="entry name" value="AAA-ATPase_like"/>
    <property type="match status" value="1"/>
</dbReference>
<evidence type="ECO:0000313" key="7">
    <source>
        <dbReference type="Proteomes" id="UP000555828"/>
    </source>
</evidence>
<dbReference type="InterPro" id="IPR027417">
    <property type="entry name" value="P-loop_NTPase"/>
</dbReference>
<keyword evidence="7" id="KW-1185">Reference proteome</keyword>
<dbReference type="InterPro" id="IPR012547">
    <property type="entry name" value="PDDEXK_9"/>
</dbReference>
<dbReference type="SMART" id="SM00419">
    <property type="entry name" value="HTH_CRP"/>
    <property type="match status" value="1"/>
</dbReference>
<dbReference type="PANTHER" id="PTHR34825:SF1">
    <property type="entry name" value="AAA-ATPASE-LIKE DOMAIN-CONTAINING PROTEIN"/>
    <property type="match status" value="1"/>
</dbReference>
<reference evidence="6 7" key="1">
    <citation type="submission" date="2020-08" db="EMBL/GenBank/DDBJ databases">
        <title>Genomic Encyclopedia of Type Strains, Phase IV (KMG-IV): sequencing the most valuable type-strain genomes for metagenomic binning, comparative biology and taxonomic classification.</title>
        <authorList>
            <person name="Goeker M."/>
        </authorList>
    </citation>
    <scope>NUCLEOTIDE SEQUENCE [LARGE SCALE GENOMIC DNA]</scope>
    <source>
        <strain evidence="6 7">DSM 13481</strain>
    </source>
</reference>
<dbReference type="Gene3D" id="2.60.120.10">
    <property type="entry name" value="Jelly Rolls"/>
    <property type="match status" value="1"/>
</dbReference>
<dbReference type="InterPro" id="IPR012318">
    <property type="entry name" value="HTH_CRP"/>
</dbReference>
<protein>
    <submittedName>
        <fullName evidence="6">CRP-like cAMP-binding protein</fullName>
    </submittedName>
</protein>
<evidence type="ECO:0000259" key="4">
    <source>
        <dbReference type="PROSITE" id="PS50042"/>
    </source>
</evidence>
<keyword evidence="3" id="KW-0804">Transcription</keyword>
<name>A0A841GNT7_9BACT</name>
<dbReference type="Proteomes" id="UP000555828">
    <property type="component" value="Unassembled WGS sequence"/>
</dbReference>
<dbReference type="PROSITE" id="PS50042">
    <property type="entry name" value="CNMP_BINDING_3"/>
    <property type="match status" value="1"/>
</dbReference>
<dbReference type="RefSeq" id="WP_184619468.1">
    <property type="nucleotide sequence ID" value="NZ_JACHEX010000003.1"/>
</dbReference>
<evidence type="ECO:0000256" key="2">
    <source>
        <dbReference type="ARBA" id="ARBA00023125"/>
    </source>
</evidence>
<dbReference type="InterPro" id="IPR000595">
    <property type="entry name" value="cNMP-bd_dom"/>
</dbReference>
<feature type="domain" description="Cyclic nucleotide-binding" evidence="4">
    <location>
        <begin position="578"/>
        <end position="659"/>
    </location>
</feature>
<dbReference type="SUPFAM" id="SSF51206">
    <property type="entry name" value="cAMP-binding domain-like"/>
    <property type="match status" value="1"/>
</dbReference>
<dbReference type="InterPro" id="IPR018631">
    <property type="entry name" value="AAA-ATPase-like_dom"/>
</dbReference>
<gene>
    <name evidence="6" type="ORF">HNP65_001286</name>
</gene>
<evidence type="ECO:0000259" key="5">
    <source>
        <dbReference type="PROSITE" id="PS51063"/>
    </source>
</evidence>
<proteinExistence type="predicted"/>
<accession>A0A841GNT7</accession>
<organism evidence="6 7">
    <name type="scientific">Thermosipho japonicus</name>
    <dbReference type="NCBI Taxonomy" id="90323"/>
    <lineage>
        <taxon>Bacteria</taxon>
        <taxon>Thermotogati</taxon>
        <taxon>Thermotogota</taxon>
        <taxon>Thermotogae</taxon>
        <taxon>Thermotogales</taxon>
        <taxon>Fervidobacteriaceae</taxon>
        <taxon>Thermosipho</taxon>
    </lineage>
</organism>
<dbReference type="CDD" id="cd00038">
    <property type="entry name" value="CAP_ED"/>
    <property type="match status" value="1"/>
</dbReference>
<feature type="domain" description="HTH crp-type" evidence="5">
    <location>
        <begin position="673"/>
        <end position="741"/>
    </location>
</feature>
<dbReference type="InterPro" id="IPR014710">
    <property type="entry name" value="RmlC-like_jellyroll"/>
</dbReference>
<dbReference type="Pfam" id="PF13545">
    <property type="entry name" value="HTH_Crp_2"/>
    <property type="match status" value="1"/>
</dbReference>
<sequence>MKGLPIGLQDFSDIVSNNMIYVDKTKFIYDLASSGNKYFFVSRPRRFGKSLTLSVFENLFKGNKELFKDTWIYNKWDFSQTFPVVRINLVGLNCENLEKVQLGLYMQISTIAKKFNLNLKFLEKDISYGFKELIQSLSEKTNSRVVVLVDEYEKPVLDNIHKKEKAQKMREFLRNFYSILKEEDSNLRFVFITGITKFTKMGVFSSLNNLEDISFDDKFSTMFGYTQEELESYFDEYIAATSKELNIEKSILLDEIKKYYNGFSFDGDKFVYNPFSILQFFQKKEFKNSWFESGSPFFLYQYLKEKKVTYKDLTSYPVSELDFSSHEIEDAPPNIFFAQAGYLTFKKRIYYGLEYEYILDFPNLEVKNGFSKLLLEASYNIPRNYIKKADRNIYLAFSNNNIDAAFDEIKSIISSVPYNLHKKEESYYHSLIYTILASSGLNVKAEEASSTGKSDIVIEFNDRVYIIEIKTDKSAKSALNQIKERNYSNKYNQKKCILIGVNISLEKRNIDELFTRNCGTLERSCIQGYGWNEKVKNKSFQRFLIENKNILGKYGKIIKVKKNDILHSTIEELKQVSIIIEGKLKVVKYTSEGYEQVLKYLGKNESFGEGLIFSGANYPSYIIAEEDSKILEISREGILELFSKNVDFLVLYLNEISKKLLNLSNVVDILIIKSIKERIIKYFSSLYKQQKSNVVYFKSKQKIANDIGSVREVVSRKIKELIDENIIEEIDKNHIKLINLKIFE</sequence>
<evidence type="ECO:0000313" key="6">
    <source>
        <dbReference type="EMBL" id="MBB6062834.1"/>
    </source>
</evidence>